<name>A0AAD5N1C2_PARTN</name>
<protein>
    <submittedName>
        <fullName evidence="1">Uncharacterized protein</fullName>
    </submittedName>
</protein>
<dbReference type="EMBL" id="JAHQIW010002454">
    <property type="protein sequence ID" value="KAJ1355349.1"/>
    <property type="molecule type" value="Genomic_DNA"/>
</dbReference>
<evidence type="ECO:0000313" key="2">
    <source>
        <dbReference type="Proteomes" id="UP001196413"/>
    </source>
</evidence>
<reference evidence="1" key="1">
    <citation type="submission" date="2021-06" db="EMBL/GenBank/DDBJ databases">
        <title>Parelaphostrongylus tenuis whole genome reference sequence.</title>
        <authorList>
            <person name="Garwood T.J."/>
            <person name="Larsen P.A."/>
            <person name="Fountain-Jones N.M."/>
            <person name="Garbe J.R."/>
            <person name="Macchietto M.G."/>
            <person name="Kania S.A."/>
            <person name="Gerhold R.W."/>
            <person name="Richards J.E."/>
            <person name="Wolf T.M."/>
        </authorList>
    </citation>
    <scope>NUCLEOTIDE SEQUENCE</scope>
    <source>
        <strain evidence="1">MNPRO001-30</strain>
        <tissue evidence="1">Meninges</tissue>
    </source>
</reference>
<keyword evidence="2" id="KW-1185">Reference proteome</keyword>
<proteinExistence type="predicted"/>
<evidence type="ECO:0000313" key="1">
    <source>
        <dbReference type="EMBL" id="KAJ1355349.1"/>
    </source>
</evidence>
<dbReference type="Proteomes" id="UP001196413">
    <property type="component" value="Unassembled WGS sequence"/>
</dbReference>
<dbReference type="AlphaFoldDB" id="A0AAD5N1C2"/>
<comment type="caution">
    <text evidence="1">The sequence shown here is derived from an EMBL/GenBank/DDBJ whole genome shotgun (WGS) entry which is preliminary data.</text>
</comment>
<gene>
    <name evidence="1" type="ORF">KIN20_012726</name>
</gene>
<dbReference type="PROSITE" id="PS50096">
    <property type="entry name" value="IQ"/>
    <property type="match status" value="1"/>
</dbReference>
<sequence length="139" mass="16062">MSFLNLVDFDGSIKRNKKQEALLNTINDREKFLRDLDAQRKARAKDQKQQKAAVVVQRSWRAYRARLLAAQKFRDDFDAIGRPTSKEALNLQITRMNVFYHHPTDDNRLVAALLGSTWIIPCTQRGRRFDSASATNDIL</sequence>
<organism evidence="1 2">
    <name type="scientific">Parelaphostrongylus tenuis</name>
    <name type="common">Meningeal worm</name>
    <dbReference type="NCBI Taxonomy" id="148309"/>
    <lineage>
        <taxon>Eukaryota</taxon>
        <taxon>Metazoa</taxon>
        <taxon>Ecdysozoa</taxon>
        <taxon>Nematoda</taxon>
        <taxon>Chromadorea</taxon>
        <taxon>Rhabditida</taxon>
        <taxon>Rhabditina</taxon>
        <taxon>Rhabditomorpha</taxon>
        <taxon>Strongyloidea</taxon>
        <taxon>Metastrongylidae</taxon>
        <taxon>Parelaphostrongylus</taxon>
    </lineage>
</organism>
<accession>A0AAD5N1C2</accession>